<dbReference type="EMBL" id="HG994371">
    <property type="protein sequence ID" value="CAF1951185.1"/>
    <property type="molecule type" value="Genomic_DNA"/>
</dbReference>
<sequence length="41" mass="4778">CFGSLNKTRCLGYSFPCLGLVSGDFYVFRRLQYFTDVSFLR</sequence>
<dbReference type="Proteomes" id="UP001295469">
    <property type="component" value="Chromosome C07"/>
</dbReference>
<dbReference type="AlphaFoldDB" id="A0A816LNQ8"/>
<proteinExistence type="predicted"/>
<name>A0A816LNQ8_BRANA</name>
<organism evidence="1">
    <name type="scientific">Brassica napus</name>
    <name type="common">Rape</name>
    <dbReference type="NCBI Taxonomy" id="3708"/>
    <lineage>
        <taxon>Eukaryota</taxon>
        <taxon>Viridiplantae</taxon>
        <taxon>Streptophyta</taxon>
        <taxon>Embryophyta</taxon>
        <taxon>Tracheophyta</taxon>
        <taxon>Spermatophyta</taxon>
        <taxon>Magnoliopsida</taxon>
        <taxon>eudicotyledons</taxon>
        <taxon>Gunneridae</taxon>
        <taxon>Pentapetalae</taxon>
        <taxon>rosids</taxon>
        <taxon>malvids</taxon>
        <taxon>Brassicales</taxon>
        <taxon>Brassicaceae</taxon>
        <taxon>Brassiceae</taxon>
        <taxon>Brassica</taxon>
    </lineage>
</organism>
<protein>
    <submittedName>
        <fullName evidence="1">(rape) hypothetical protein</fullName>
    </submittedName>
</protein>
<evidence type="ECO:0000313" key="1">
    <source>
        <dbReference type="EMBL" id="CAF1951185.1"/>
    </source>
</evidence>
<gene>
    <name evidence="1" type="ORF">DARMORV10_C07P05030.1</name>
</gene>
<reference evidence="1" key="1">
    <citation type="submission" date="2021-01" db="EMBL/GenBank/DDBJ databases">
        <authorList>
            <consortium name="Genoscope - CEA"/>
            <person name="William W."/>
        </authorList>
    </citation>
    <scope>NUCLEOTIDE SEQUENCE</scope>
</reference>
<feature type="non-terminal residue" evidence="1">
    <location>
        <position position="1"/>
    </location>
</feature>
<accession>A0A816LNQ8</accession>